<dbReference type="GO" id="GO:0003677">
    <property type="term" value="F:DNA binding"/>
    <property type="evidence" value="ECO:0007669"/>
    <property type="project" value="UniProtKB-KW"/>
</dbReference>
<dbReference type="Proteomes" id="UP000198539">
    <property type="component" value="Unassembled WGS sequence"/>
</dbReference>
<dbReference type="GO" id="GO:0003700">
    <property type="term" value="F:DNA-binding transcription factor activity"/>
    <property type="evidence" value="ECO:0007669"/>
    <property type="project" value="TreeGrafter"/>
</dbReference>
<keyword evidence="3" id="KW-1185">Reference proteome</keyword>
<gene>
    <name evidence="2" type="ORF">SAMN04488238_106152</name>
</gene>
<accession>A0A1H3A278</accession>
<dbReference type="Gene3D" id="1.10.10.10">
    <property type="entry name" value="Winged helix-like DNA-binding domain superfamily/Winged helix DNA-binding domain"/>
    <property type="match status" value="1"/>
</dbReference>
<sequence length="163" mass="17622">MRLTTRTSLALRTLMFCAVNQGVLVRKHEVAQAINASEHHLAQVVNRLGQLDFLMTLRGRRGGFRLARPAAQIGIGAVYRAFEASVPIAECFDIQGGNTCPISHACRMRGHLVRAVEAFYATLDPLTLDDLVSCNGGLQTMLALPDARPATPLNCAGHLAMAQ</sequence>
<dbReference type="EMBL" id="FNOM01000006">
    <property type="protein sequence ID" value="SDX23019.1"/>
    <property type="molecule type" value="Genomic_DNA"/>
</dbReference>
<evidence type="ECO:0000313" key="2">
    <source>
        <dbReference type="EMBL" id="SDX23019.1"/>
    </source>
</evidence>
<name>A0A1H3A278_9RHOB</name>
<dbReference type="InterPro" id="IPR000944">
    <property type="entry name" value="Tscrpt_reg_Rrf2"/>
</dbReference>
<dbReference type="AlphaFoldDB" id="A0A1H3A278"/>
<dbReference type="SUPFAM" id="SSF46785">
    <property type="entry name" value="Winged helix' DNA-binding domain"/>
    <property type="match status" value="1"/>
</dbReference>
<protein>
    <submittedName>
        <fullName evidence="2">Transcriptional regulator, BadM/Rrf2 family</fullName>
    </submittedName>
</protein>
<evidence type="ECO:0000313" key="3">
    <source>
        <dbReference type="Proteomes" id="UP000198539"/>
    </source>
</evidence>
<dbReference type="PROSITE" id="PS51197">
    <property type="entry name" value="HTH_RRF2_2"/>
    <property type="match status" value="1"/>
</dbReference>
<dbReference type="GO" id="GO:0005829">
    <property type="term" value="C:cytosol"/>
    <property type="evidence" value="ECO:0007669"/>
    <property type="project" value="TreeGrafter"/>
</dbReference>
<proteinExistence type="predicted"/>
<dbReference type="InterPro" id="IPR036388">
    <property type="entry name" value="WH-like_DNA-bd_sf"/>
</dbReference>
<dbReference type="RefSeq" id="WP_092889639.1">
    <property type="nucleotide sequence ID" value="NZ_CP061498.1"/>
</dbReference>
<keyword evidence="1" id="KW-0238">DNA-binding</keyword>
<dbReference type="PANTHER" id="PTHR33221:SF4">
    <property type="entry name" value="HTH-TYPE TRANSCRIPTIONAL REPRESSOR NSRR"/>
    <property type="match status" value="1"/>
</dbReference>
<evidence type="ECO:0000256" key="1">
    <source>
        <dbReference type="ARBA" id="ARBA00023125"/>
    </source>
</evidence>
<reference evidence="2 3" key="1">
    <citation type="submission" date="2016-10" db="EMBL/GenBank/DDBJ databases">
        <authorList>
            <person name="de Groot N.N."/>
        </authorList>
    </citation>
    <scope>NUCLEOTIDE SEQUENCE [LARGE SCALE GENOMIC DNA]</scope>
    <source>
        <strain evidence="2 3">CGMCC 1.8894</strain>
    </source>
</reference>
<dbReference type="Pfam" id="PF02082">
    <property type="entry name" value="Rrf2"/>
    <property type="match status" value="1"/>
</dbReference>
<dbReference type="NCBIfam" id="TIGR00738">
    <property type="entry name" value="rrf2_super"/>
    <property type="match status" value="1"/>
</dbReference>
<dbReference type="STRING" id="564137.SAMN04488238_106152"/>
<dbReference type="PANTHER" id="PTHR33221">
    <property type="entry name" value="WINGED HELIX-TURN-HELIX TRANSCRIPTIONAL REGULATOR, RRF2 FAMILY"/>
    <property type="match status" value="1"/>
</dbReference>
<dbReference type="OrthoDB" id="9795923at2"/>
<organism evidence="2 3">
    <name type="scientific">Roseicitreum antarcticum</name>
    <dbReference type="NCBI Taxonomy" id="564137"/>
    <lineage>
        <taxon>Bacteria</taxon>
        <taxon>Pseudomonadati</taxon>
        <taxon>Pseudomonadota</taxon>
        <taxon>Alphaproteobacteria</taxon>
        <taxon>Rhodobacterales</taxon>
        <taxon>Paracoccaceae</taxon>
        <taxon>Roseicitreum</taxon>
    </lineage>
</organism>
<dbReference type="InterPro" id="IPR036390">
    <property type="entry name" value="WH_DNA-bd_sf"/>
</dbReference>